<accession>A0A2J7RSL0</accession>
<evidence type="ECO:0000313" key="9">
    <source>
        <dbReference type="Proteomes" id="UP000235965"/>
    </source>
</evidence>
<evidence type="ECO:0000256" key="2">
    <source>
        <dbReference type="ARBA" id="ARBA00022692"/>
    </source>
</evidence>
<dbReference type="InParanoid" id="A0A2J7RSL0"/>
<evidence type="ECO:0000256" key="3">
    <source>
        <dbReference type="ARBA" id="ARBA00022989"/>
    </source>
</evidence>
<gene>
    <name evidence="8" type="ORF">B7P43_G07768</name>
</gene>
<evidence type="ECO:0000256" key="4">
    <source>
        <dbReference type="ARBA" id="ARBA00023136"/>
    </source>
</evidence>
<dbReference type="STRING" id="105785.A0A2J7RSL0"/>
<dbReference type="SUPFAM" id="SSF52091">
    <property type="entry name" value="SpoIIaa-like"/>
    <property type="match status" value="1"/>
</dbReference>
<feature type="region of interest" description="Disordered" evidence="5">
    <location>
        <begin position="590"/>
        <end position="610"/>
    </location>
</feature>
<keyword evidence="9" id="KW-1185">Reference proteome</keyword>
<feature type="transmembrane region" description="Helical" evidence="6">
    <location>
        <begin position="184"/>
        <end position="203"/>
    </location>
</feature>
<dbReference type="GO" id="GO:0016020">
    <property type="term" value="C:membrane"/>
    <property type="evidence" value="ECO:0007669"/>
    <property type="project" value="UniProtKB-SubCell"/>
</dbReference>
<reference evidence="8 9" key="1">
    <citation type="submission" date="2017-12" db="EMBL/GenBank/DDBJ databases">
        <title>Hemimetabolous genomes reveal molecular basis of termite eusociality.</title>
        <authorList>
            <person name="Harrison M.C."/>
            <person name="Jongepier E."/>
            <person name="Robertson H.M."/>
            <person name="Arning N."/>
            <person name="Bitard-Feildel T."/>
            <person name="Chao H."/>
            <person name="Childers C.P."/>
            <person name="Dinh H."/>
            <person name="Doddapaneni H."/>
            <person name="Dugan S."/>
            <person name="Gowin J."/>
            <person name="Greiner C."/>
            <person name="Han Y."/>
            <person name="Hu H."/>
            <person name="Hughes D.S.T."/>
            <person name="Huylmans A.-K."/>
            <person name="Kemena C."/>
            <person name="Kremer L.P.M."/>
            <person name="Lee S.L."/>
            <person name="Lopez-Ezquerra A."/>
            <person name="Mallet L."/>
            <person name="Monroy-Kuhn J.M."/>
            <person name="Moser A."/>
            <person name="Murali S.C."/>
            <person name="Muzny D.M."/>
            <person name="Otani S."/>
            <person name="Piulachs M.-D."/>
            <person name="Poelchau M."/>
            <person name="Qu J."/>
            <person name="Schaub F."/>
            <person name="Wada-Katsumata A."/>
            <person name="Worley K.C."/>
            <person name="Xie Q."/>
            <person name="Ylla G."/>
            <person name="Poulsen M."/>
            <person name="Gibbs R.A."/>
            <person name="Schal C."/>
            <person name="Richards S."/>
            <person name="Belles X."/>
            <person name="Korb J."/>
            <person name="Bornberg-Bauer E."/>
        </authorList>
    </citation>
    <scope>NUCLEOTIDE SEQUENCE [LARGE SCALE GENOMIC DNA]</scope>
    <source>
        <tissue evidence="8">Whole body</tissue>
    </source>
</reference>
<proteinExistence type="predicted"/>
<dbReference type="EMBL" id="NEVH01000254">
    <property type="protein sequence ID" value="PNF43821.1"/>
    <property type="molecule type" value="Genomic_DNA"/>
</dbReference>
<comment type="subcellular location">
    <subcellularLocation>
        <location evidence="1">Membrane</location>
        <topology evidence="1">Multi-pass membrane protein</topology>
    </subcellularLocation>
</comment>
<evidence type="ECO:0000313" key="8">
    <source>
        <dbReference type="EMBL" id="PNF43821.1"/>
    </source>
</evidence>
<dbReference type="Gene3D" id="3.30.750.24">
    <property type="entry name" value="STAS domain"/>
    <property type="match status" value="1"/>
</dbReference>
<dbReference type="Proteomes" id="UP000235965">
    <property type="component" value="Unassembled WGS sequence"/>
</dbReference>
<comment type="caution">
    <text evidence="8">The sequence shown here is derived from an EMBL/GenBank/DDBJ whole genome shotgun (WGS) entry which is preliminary data.</text>
</comment>
<feature type="transmembrane region" description="Helical" evidence="6">
    <location>
        <begin position="291"/>
        <end position="313"/>
    </location>
</feature>
<dbReference type="PANTHER" id="PTHR11814">
    <property type="entry name" value="SULFATE TRANSPORTER"/>
    <property type="match status" value="1"/>
</dbReference>
<dbReference type="PROSITE" id="PS50801">
    <property type="entry name" value="STAS"/>
    <property type="match status" value="1"/>
</dbReference>
<dbReference type="EMBL" id="NEVH01000254">
    <property type="protein sequence ID" value="PNF43823.1"/>
    <property type="molecule type" value="Genomic_DNA"/>
</dbReference>
<sequence>MLGTLNTRNVRRLVAKRLPLLNWLPYYKPSIAVADLVAGVTVGLTLIPQAIAYASLAGLHAQYGLYSAMAGAVVYIMFGTCKEVNIGPTALMSLLTYTYTHETNPDMAVLLCFLTGCIVFLCGILQLGFLVEFVSVPVVAGFTSASAIIIASSQVKGLFGLSYSSEGFVDSWTKLFQNIGSTRMWDTVLGVCCIISLLCLRRLKDIRLGEPGKETSRQRALTKLCFFIATGRNAMVVVICAVISYIFKSQGQTPFVLTGQIEAGLPHAGPPPFSTFYGNQTHSFTDMVSHLGSGIAIVPIIAILGNVAIAKSFSSGAMLDATQEMITLGLCNVVGSFLRSMPISGSFTRSAVNNASGVRTPFGGLYTGIMVILALSLLTPYFYFIPKATLSSVIICAVLFMVEIGMVKPMWKSNKRDLVPGFLTLIACLAIGVELGIVIGVAVDIAFLLYFNARPGVQVERFQCSSGGPEYVLVTPSAGLLFPAVDFVREAVSKAGAEEVDVVVLNCRHVTRADFTASQGIQSLLQDLKRQDKQVVFHNLRPSVAKILSPTEKLRTSNSDVELEQLLKGLKYQAANESSKEYTKLEMAEVSTGQDNVQLQPSTEQNDTRF</sequence>
<evidence type="ECO:0000256" key="1">
    <source>
        <dbReference type="ARBA" id="ARBA00004141"/>
    </source>
</evidence>
<protein>
    <submittedName>
        <fullName evidence="8">Sodium-independent sulfate anion transporter</fullName>
    </submittedName>
</protein>
<organism evidence="8 9">
    <name type="scientific">Cryptotermes secundus</name>
    <dbReference type="NCBI Taxonomy" id="105785"/>
    <lineage>
        <taxon>Eukaryota</taxon>
        <taxon>Metazoa</taxon>
        <taxon>Ecdysozoa</taxon>
        <taxon>Arthropoda</taxon>
        <taxon>Hexapoda</taxon>
        <taxon>Insecta</taxon>
        <taxon>Pterygota</taxon>
        <taxon>Neoptera</taxon>
        <taxon>Polyneoptera</taxon>
        <taxon>Dictyoptera</taxon>
        <taxon>Blattodea</taxon>
        <taxon>Blattoidea</taxon>
        <taxon>Termitoidae</taxon>
        <taxon>Kalotermitidae</taxon>
        <taxon>Cryptotermitinae</taxon>
        <taxon>Cryptotermes</taxon>
    </lineage>
</organism>
<dbReference type="InterPro" id="IPR001902">
    <property type="entry name" value="SLC26A/SulP_fam"/>
</dbReference>
<keyword evidence="4 6" id="KW-0472">Membrane</keyword>
<keyword evidence="3 6" id="KW-1133">Transmembrane helix</keyword>
<dbReference type="FunCoup" id="A0A2J7RSL0">
    <property type="interactions" value="12"/>
</dbReference>
<dbReference type="Pfam" id="PF00916">
    <property type="entry name" value="Sulfate_transp"/>
    <property type="match status" value="1"/>
</dbReference>
<keyword evidence="2 6" id="KW-0812">Transmembrane</keyword>
<dbReference type="Pfam" id="PF01740">
    <property type="entry name" value="STAS"/>
    <property type="match status" value="1"/>
</dbReference>
<evidence type="ECO:0000259" key="7">
    <source>
        <dbReference type="PROSITE" id="PS50801"/>
    </source>
</evidence>
<feature type="domain" description="STAS" evidence="7">
    <location>
        <begin position="469"/>
        <end position="548"/>
    </location>
</feature>
<dbReference type="AlphaFoldDB" id="A0A2J7RSL0"/>
<dbReference type="InterPro" id="IPR036513">
    <property type="entry name" value="STAS_dom_sf"/>
</dbReference>
<feature type="transmembrane region" description="Helical" evidence="6">
    <location>
        <begin position="423"/>
        <end position="451"/>
    </location>
</feature>
<dbReference type="GO" id="GO:0055085">
    <property type="term" value="P:transmembrane transport"/>
    <property type="evidence" value="ECO:0007669"/>
    <property type="project" value="InterPro"/>
</dbReference>
<feature type="transmembrane region" description="Helical" evidence="6">
    <location>
        <begin position="107"/>
        <end position="131"/>
    </location>
</feature>
<feature type="transmembrane region" description="Helical" evidence="6">
    <location>
        <begin position="224"/>
        <end position="247"/>
    </location>
</feature>
<dbReference type="InterPro" id="IPR011547">
    <property type="entry name" value="SLC26A/SulP_dom"/>
</dbReference>
<name>A0A2J7RSL0_9NEOP</name>
<evidence type="ECO:0000256" key="5">
    <source>
        <dbReference type="SAM" id="MobiDB-lite"/>
    </source>
</evidence>
<feature type="compositionally biased region" description="Polar residues" evidence="5">
    <location>
        <begin position="591"/>
        <end position="610"/>
    </location>
</feature>
<dbReference type="InterPro" id="IPR002645">
    <property type="entry name" value="STAS_dom"/>
</dbReference>
<dbReference type="CDD" id="cd07042">
    <property type="entry name" value="STAS_SulP_like_sulfate_transporter"/>
    <property type="match status" value="1"/>
</dbReference>
<dbReference type="OrthoDB" id="288203at2759"/>
<evidence type="ECO:0000256" key="6">
    <source>
        <dbReference type="SAM" id="Phobius"/>
    </source>
</evidence>
<feature type="transmembrane region" description="Helical" evidence="6">
    <location>
        <begin position="363"/>
        <end position="383"/>
    </location>
</feature>
<feature type="transmembrane region" description="Helical" evidence="6">
    <location>
        <begin position="390"/>
        <end position="411"/>
    </location>
</feature>
<feature type="transmembrane region" description="Helical" evidence="6">
    <location>
        <begin position="26"/>
        <end position="47"/>
    </location>
</feature>